<evidence type="ECO:0000256" key="1">
    <source>
        <dbReference type="ARBA" id="ARBA00012494"/>
    </source>
</evidence>
<name>A0A8G0QEE9_9REOV</name>
<dbReference type="SUPFAM" id="SSF56672">
    <property type="entry name" value="DNA/RNA polymerases"/>
    <property type="match status" value="1"/>
</dbReference>
<evidence type="ECO:0000256" key="2">
    <source>
        <dbReference type="ARBA" id="ARBA00022484"/>
    </source>
</evidence>
<evidence type="ECO:0000313" key="5">
    <source>
        <dbReference type="EMBL" id="QYV43119.1"/>
    </source>
</evidence>
<protein>
    <recommendedName>
        <fullName evidence="1">RNA-directed RNA polymerase</fullName>
        <ecNumber evidence="1">2.7.7.48</ecNumber>
    </recommendedName>
</protein>
<proteinExistence type="predicted"/>
<accession>A0A8G0QEE9</accession>
<reference evidence="5" key="1">
    <citation type="journal article" date="2021" name="Virus Evol.">
        <title>Exploration of the Ixodes ricinus virosphere unveils an extensive virus diversity including novel coltiviruses and other reoviruses.</title>
        <authorList>
            <person name="Vanmechelen B."/>
            <person name="Merino M."/>
            <person name="Vergote V."/>
            <person name="Laenen L."/>
            <person name="Thijssen M."/>
            <person name="Marti-Carreras J."/>
            <person name="Claerebout E."/>
            <person name="Maes P."/>
        </authorList>
    </citation>
    <scope>NUCLEOTIDE SEQUENCE</scope>
    <source>
        <strain evidence="5">P8</strain>
    </source>
</reference>
<dbReference type="Gene3D" id="3.90.1850.10">
    <property type="entry name" value="RNA-directed RNA polymerase lambda-3"/>
    <property type="match status" value="1"/>
</dbReference>
<organism evidence="5">
    <name type="scientific">Zoersel tick virus</name>
    <dbReference type="NCBI Taxonomy" id="2867438"/>
    <lineage>
        <taxon>Viruses</taxon>
        <taxon>Riboviria</taxon>
        <taxon>Orthornavirae</taxon>
        <taxon>Duplornaviricota</taxon>
        <taxon>Resentoviricetes</taxon>
        <taxon>Reovirales</taxon>
    </lineage>
</organism>
<dbReference type="GO" id="GO:0003968">
    <property type="term" value="F:RNA-directed RNA polymerase activity"/>
    <property type="evidence" value="ECO:0007669"/>
    <property type="project" value="UniProtKB-KW"/>
</dbReference>
<keyword evidence="4" id="KW-0548">Nucleotidyltransferase</keyword>
<dbReference type="Pfam" id="PF22212">
    <property type="entry name" value="CPV_RdRP_pol_dom"/>
    <property type="match status" value="1"/>
</dbReference>
<keyword evidence="3" id="KW-0808">Transferase</keyword>
<evidence type="ECO:0000256" key="4">
    <source>
        <dbReference type="ARBA" id="ARBA00022695"/>
    </source>
</evidence>
<dbReference type="InterPro" id="IPR043502">
    <property type="entry name" value="DNA/RNA_pol_sf"/>
</dbReference>
<dbReference type="EMBL" id="MW874105">
    <property type="protein sequence ID" value="QYV43119.1"/>
    <property type="molecule type" value="Genomic_RNA"/>
</dbReference>
<keyword evidence="2 5" id="KW-0696">RNA-directed RNA polymerase</keyword>
<sequence length="1389" mass="159942">MEHAVNFAEQRLNYINKTWLNYKIGRNYIDIVKEWLTNLSQISKIGSESELLTELNIHLFDTSMLVSFTDSDIILDSLKAIHVKFQKENLKTSFEKEVDGIVLKFNRFSEYKFFSNDFKMSIPKERVISSPIKYITNVDAFKIQTQTTNIINLMTKEDYTYTPDVNFRQIGTRRYTLENLREVVLMNNFVRKYSASRRHLKISKLIQIVFETSHFSDDRGFIWYNNPTLYALSRLMAQYKRFPFIEKDDEVEYLETCSFHLLETCYMLVELWFKYLLLDIGQDELRVAILIYLDRSLKSFDEWMLEFKDVRQGLLKVLIHKSKNSVIAKYGMFGPHSLEVNSCLDEVWADNEITVLFSEFLKLAPKPLVDYCVNKLIVTKDLTKFDLRKTITSLSEARRLFMFISISCQHGLFIKNPVALTIEKSILPRSNIVPAPMLKSKIVKDSIQDELGLAFTYDRTVKGTMSDIYAIGESIFDKYIDSLNKLDLGEEFVRALTANSGGVDYIPTENEKLGISDTVLRTLGRKRLIYYILRTAIFEIESEWMIAIQEPTSSGERKQVDRRPRVIQMVSNVGQLGPFLLYLCMDLMSSTIPEFSSKKNSGTIRDLTFILRSTSDTSTYIECSDISGMDARTTRVHTRLINDLLRGILQRCDHMKYFFKEREVWTEVEFDKNGNVYATKEVSVHPATLVSLYTEHYAESNNFRLNINEMNAKGVRVTTDTSDDAFPSGRFSTSSQHTILNLTILRALEREFTTIESQSGNTQFSINSKTSGDDIISSIKFSDLNDAGAGRYSSHLNMKYKELGFELTSSLSRNSATYLQQTAAGGMTVPKPDRISITTSEHGESLKSTRIEAFEEVRSIAYELCSRCPYPSNAKCFLIMYANQMRRIRIKVGNSDSNVDIGRNKSTRSNKSSNFILDEVARIQVLRNRNGIKDTYSILTDGIYIHLVYPFISLFLREGFDLPLISTGFNQFVSGSTIFSPGGSYRNWKIRKILHKITLTRSEIVRLDEELISNCSRLINTKGGGITSETVLNVSHAHSKVRSLCYETIRSRYDFSLARKLGIGWFARLSSFNELNWLKRYRLTQIPSVGREELASMLENRLSLGAIIRSRLAHFRLNEFKYNVPGELAFHRSPSERVNQVITSGTITTTEFIKLRESYLLSILTYVDEDTWFHDVDEESLYTLDYFQNNQVVSTHYDAGLNIGGAIMPSSGHDLAHDLIISRVGMCFFEFGSSFKGYYGLKPGPWKDYNHEALVRFATRVYNTNPNHLQYVWQLANIPERYQSQLKVMIETGDTEVESAWKSILHTRKMFDIGTSVWSVNRNWNSQDFRDMRMQAICNLFMRDIVYSEIGIGMRQFILRVPFTFLLIQNKKAVKIKSLLALGSSMIIN</sequence>
<gene>
    <name evidence="5" type="primary">VP1</name>
</gene>
<dbReference type="EC" id="2.7.7.48" evidence="1"/>
<evidence type="ECO:0000256" key="3">
    <source>
        <dbReference type="ARBA" id="ARBA00022679"/>
    </source>
</evidence>